<dbReference type="Pfam" id="PF13279">
    <property type="entry name" value="4HBT_2"/>
    <property type="match status" value="1"/>
</dbReference>
<gene>
    <name evidence="1" type="ORF">SAMN05421642_1355</name>
</gene>
<dbReference type="STRING" id="398843.A3K89_14330"/>
<dbReference type="Proteomes" id="UP000198327">
    <property type="component" value="Unassembled WGS sequence"/>
</dbReference>
<dbReference type="CDD" id="cd00586">
    <property type="entry name" value="4HBT"/>
    <property type="match status" value="1"/>
</dbReference>
<evidence type="ECO:0000313" key="2">
    <source>
        <dbReference type="Proteomes" id="UP000198327"/>
    </source>
</evidence>
<dbReference type="AlphaFoldDB" id="A0A239NDR0"/>
<accession>A0A239NDR0</accession>
<keyword evidence="2" id="KW-1185">Reference proteome</keyword>
<evidence type="ECO:0000313" key="1">
    <source>
        <dbReference type="EMBL" id="SNT52418.1"/>
    </source>
</evidence>
<dbReference type="OrthoDB" id="9799036at2"/>
<proteinExistence type="predicted"/>
<dbReference type="Gene3D" id="3.10.129.10">
    <property type="entry name" value="Hotdog Thioesterase"/>
    <property type="match status" value="1"/>
</dbReference>
<keyword evidence="1" id="KW-0378">Hydrolase</keyword>
<dbReference type="InterPro" id="IPR029069">
    <property type="entry name" value="HotDog_dom_sf"/>
</dbReference>
<organism evidence="1 2">
    <name type="scientific">Rhodococcoides kyotonense</name>
    <dbReference type="NCBI Taxonomy" id="398843"/>
    <lineage>
        <taxon>Bacteria</taxon>
        <taxon>Bacillati</taxon>
        <taxon>Actinomycetota</taxon>
        <taxon>Actinomycetes</taxon>
        <taxon>Mycobacteriales</taxon>
        <taxon>Nocardiaceae</taxon>
        <taxon>Rhodococcoides</taxon>
    </lineage>
</organism>
<protein>
    <submittedName>
        <fullName evidence="1">Acyl-CoA thioester hydrolase</fullName>
    </submittedName>
</protein>
<dbReference type="SUPFAM" id="SSF54637">
    <property type="entry name" value="Thioesterase/thiol ester dehydrase-isomerase"/>
    <property type="match status" value="1"/>
</dbReference>
<dbReference type="RefSeq" id="WP_141136600.1">
    <property type="nucleotide sequence ID" value="NZ_FZOW01000035.1"/>
</dbReference>
<dbReference type="GO" id="GO:0016787">
    <property type="term" value="F:hydrolase activity"/>
    <property type="evidence" value="ECO:0007669"/>
    <property type="project" value="UniProtKB-KW"/>
</dbReference>
<dbReference type="EMBL" id="FZOW01000035">
    <property type="protein sequence ID" value="SNT52418.1"/>
    <property type="molecule type" value="Genomic_DNA"/>
</dbReference>
<name>A0A239NDR0_9NOCA</name>
<sequence length="145" mass="16456">MTDDNEIGYHARVTVRWSDMDAFHHINHARMVTLLEEARIEWLLSEGDANESLIKSALIANVNISYKKPLRHSDSPLDITLWFEKVRSVDFTIGYEVRAAGAPEGSPPAVLATTQMAMVDVGSETLRRITADEKLYLARWTRQRS</sequence>
<reference evidence="2" key="1">
    <citation type="submission" date="2017-06" db="EMBL/GenBank/DDBJ databases">
        <authorList>
            <person name="Varghese N."/>
            <person name="Submissions S."/>
        </authorList>
    </citation>
    <scope>NUCLEOTIDE SEQUENCE [LARGE SCALE GENOMIC DNA]</scope>
    <source>
        <strain evidence="2">JCM 23211</strain>
    </source>
</reference>